<dbReference type="AlphaFoldDB" id="A0A848D4A3"/>
<proteinExistence type="predicted"/>
<dbReference type="RefSeq" id="WP_168976481.1">
    <property type="nucleotide sequence ID" value="NZ_CAMJCG010000004.1"/>
</dbReference>
<name>A0A848D4A3_ANEAE</name>
<evidence type="ECO:0000313" key="2">
    <source>
        <dbReference type="Proteomes" id="UP000561326"/>
    </source>
</evidence>
<dbReference type="EMBL" id="JABAGO010000062">
    <property type="protein sequence ID" value="NMF01023.1"/>
    <property type="molecule type" value="Genomic_DNA"/>
</dbReference>
<dbReference type="Proteomes" id="UP000561326">
    <property type="component" value="Unassembled WGS sequence"/>
</dbReference>
<comment type="caution">
    <text evidence="1">The sequence shown here is derived from an EMBL/GenBank/DDBJ whole genome shotgun (WGS) entry which is preliminary data.</text>
</comment>
<reference evidence="1 2" key="1">
    <citation type="submission" date="2020-04" db="EMBL/GenBank/DDBJ databases">
        <authorList>
            <person name="Hitch T.C.A."/>
            <person name="Wylensek D."/>
            <person name="Clavel T."/>
        </authorList>
    </citation>
    <scope>NUCLEOTIDE SEQUENCE [LARGE SCALE GENOMIC DNA]</scope>
    <source>
        <strain evidence="1 2">WB01_D5_05</strain>
    </source>
</reference>
<evidence type="ECO:0000313" key="1">
    <source>
        <dbReference type="EMBL" id="NMF01023.1"/>
    </source>
</evidence>
<organism evidence="1 2">
    <name type="scientific">Aneurinibacillus aneurinilyticus</name>
    <name type="common">Bacillus aneurinolyticus</name>
    <dbReference type="NCBI Taxonomy" id="1391"/>
    <lineage>
        <taxon>Bacteria</taxon>
        <taxon>Bacillati</taxon>
        <taxon>Bacillota</taxon>
        <taxon>Bacilli</taxon>
        <taxon>Bacillales</taxon>
        <taxon>Paenibacillaceae</taxon>
        <taxon>Aneurinibacillus group</taxon>
        <taxon>Aneurinibacillus</taxon>
    </lineage>
</organism>
<sequence>MFIGENLTNLRIMHRYSRKKLSEMLDVTEQAISVNIAFDNSTQEWKIKE</sequence>
<accession>A0A848D4A3</accession>
<protein>
    <submittedName>
        <fullName evidence="1">Uncharacterized protein</fullName>
    </submittedName>
</protein>
<gene>
    <name evidence="1" type="ORF">HF838_22685</name>
</gene>